<evidence type="ECO:0008006" key="4">
    <source>
        <dbReference type="Google" id="ProtNLM"/>
    </source>
</evidence>
<accession>A0A9D1FUH5</accession>
<dbReference type="EMBL" id="DVJO01000050">
    <property type="protein sequence ID" value="HIS82427.1"/>
    <property type="molecule type" value="Genomic_DNA"/>
</dbReference>
<protein>
    <recommendedName>
        <fullName evidence="4">DZANK-type domain-containing protein</fullName>
    </recommendedName>
</protein>
<sequence length="1166" mass="134325">MECPKCGLEIDEKTTVCPNCKKVLKVVCPICKTINKTNTCKKCGYVIVTKCNRCGKVNQTVDKQCKKCGFSLEQSVILNEANTDNFALMTLDFPNVNELRNLLGSVQLLNKFKIKLDKIIYDVTKSAGVRRQVVNNTYIIRFDKDYTFNSSVNTAITTAIKILTEITKMNYKLTNKKNATVRCNMFLLRRSVNDNPYDIKSGFNISMVKQSENLKQRVLNTFQVIADNYVQDSLDNIYRTSPLNSVMVKGEMVMFHEVDVNSHIHINYEDLEDKPDEDIEIPNFVQNMLVEQDKLDGEALSKLESPTDPDAIYDIETIHFNEIKCDFIRTENIEVFYHVVNKLSEHPYGICAIKTPPLYVPYSLKIISTIEELGIYKNIISITCYDEMKYSPYSFFRELVAAIFEYTVSQKLFNTNDFSMFRSIDPDNLIKDLITLNERSITNNLDTRTTYFDIFFTLLNVIPNTLIFIENFDKIDQSSYDVMRLLFEQFERLKISYLISYDKEFSLHKDTYSLLSKPYYTEIALKPTSFEKMIAENKEYYRKIMDSFYFHRIAKYSYGSILFLDIAIQYLIECGVFSASDDCIELVSPKTIIIPSSLNKLMKRRLNLLEDDPDAIKFLATCVLLGTRVDQETIKSLKYDGIDEIIEKLADMGYIYFWNNCMYFPNYNLLRESILSVLDQNTLCEIAKDLFEKVFVDNMPSPTKAYLYGLLEDYKSEFLEWENLAKINLSMGDFNSYVNCADKILQLLDKNTDEEKQEEIDKYKLDLFENISNNLYEYLPDKTTGIAEATLARLESAGEDEKVITLCSKMIQGCLASGNYLHALELTHKILSRIQSSSIDPSAPDFNKYFFLMTLIHVEILFNIGAWEDCIDIGYKVLSVVNQNNLDKLRPDYLSKEQFEKIIIDAVGFVALANVLQLKGNVQEFLNLVKTDLPKLPPSYDIFNALQEFMHGAKASYSPVMVSDNDKFSGILFHIIEAFTRNLNDANGFAEEIYAAKQLARFNKLHQLELFCDLLIGRSYILLESYDKASLIIYKIIRQTGDNGMKNLTYAAWFLMSEMNIKQGRYTVAYGIVNNSLIQLEKADSSNEYLLMLFKYQMYKLLMYKGHEDKAQICIAQCGYLAQKHGINFNFDTDPSHYIPLEDPDDEANFNPQDAGGLSNSRESEG</sequence>
<evidence type="ECO:0000256" key="1">
    <source>
        <dbReference type="SAM" id="MobiDB-lite"/>
    </source>
</evidence>
<evidence type="ECO:0000313" key="2">
    <source>
        <dbReference type="EMBL" id="HIS82427.1"/>
    </source>
</evidence>
<reference evidence="2" key="2">
    <citation type="journal article" date="2021" name="PeerJ">
        <title>Extensive microbial diversity within the chicken gut microbiome revealed by metagenomics and culture.</title>
        <authorList>
            <person name="Gilroy R."/>
            <person name="Ravi A."/>
            <person name="Getino M."/>
            <person name="Pursley I."/>
            <person name="Horton D.L."/>
            <person name="Alikhan N.F."/>
            <person name="Baker D."/>
            <person name="Gharbi K."/>
            <person name="Hall N."/>
            <person name="Watson M."/>
            <person name="Adriaenssens E.M."/>
            <person name="Foster-Nyarko E."/>
            <person name="Jarju S."/>
            <person name="Secka A."/>
            <person name="Antonio M."/>
            <person name="Oren A."/>
            <person name="Chaudhuri R.R."/>
            <person name="La Ragione R."/>
            <person name="Hildebrand F."/>
            <person name="Pallen M.J."/>
        </authorList>
    </citation>
    <scope>NUCLEOTIDE SEQUENCE</scope>
    <source>
        <strain evidence="2">CHK152-2994</strain>
    </source>
</reference>
<organism evidence="2 3">
    <name type="scientific">Candidatus Scatenecus faecavium</name>
    <dbReference type="NCBI Taxonomy" id="2840915"/>
    <lineage>
        <taxon>Bacteria</taxon>
        <taxon>Candidatus Scatenecus</taxon>
    </lineage>
</organism>
<feature type="region of interest" description="Disordered" evidence="1">
    <location>
        <begin position="1141"/>
        <end position="1166"/>
    </location>
</feature>
<evidence type="ECO:0000313" key="3">
    <source>
        <dbReference type="Proteomes" id="UP000824139"/>
    </source>
</evidence>
<dbReference type="AlphaFoldDB" id="A0A9D1FUH5"/>
<comment type="caution">
    <text evidence="2">The sequence shown here is derived from an EMBL/GenBank/DDBJ whole genome shotgun (WGS) entry which is preliminary data.</text>
</comment>
<dbReference type="Proteomes" id="UP000824139">
    <property type="component" value="Unassembled WGS sequence"/>
</dbReference>
<gene>
    <name evidence="2" type="ORF">IAD41_02320</name>
</gene>
<proteinExistence type="predicted"/>
<name>A0A9D1FUH5_9BACT</name>
<reference evidence="2" key="1">
    <citation type="submission" date="2020-10" db="EMBL/GenBank/DDBJ databases">
        <authorList>
            <person name="Gilroy R."/>
        </authorList>
    </citation>
    <scope>NUCLEOTIDE SEQUENCE</scope>
    <source>
        <strain evidence="2">CHK152-2994</strain>
    </source>
</reference>